<name>A0ABT6MI44_9NOCA</name>
<sequence>MSAGSVVAGAGLVLSTPAPVGPGPDVIVGVRVSQDQMHEQAADLGYRESDHALIIDSDSPFAAWVFVPASQARASIDKVVWACQAR</sequence>
<evidence type="ECO:0000313" key="1">
    <source>
        <dbReference type="EMBL" id="MDH6283993.1"/>
    </source>
</evidence>
<dbReference type="EMBL" id="JARXVC010000017">
    <property type="protein sequence ID" value="MDH6283993.1"/>
    <property type="molecule type" value="Genomic_DNA"/>
</dbReference>
<accession>A0ABT6MI44</accession>
<organism evidence="1 2">
    <name type="scientific">Prescottella agglutinans</name>
    <dbReference type="NCBI Taxonomy" id="1644129"/>
    <lineage>
        <taxon>Bacteria</taxon>
        <taxon>Bacillati</taxon>
        <taxon>Actinomycetota</taxon>
        <taxon>Actinomycetes</taxon>
        <taxon>Mycobacteriales</taxon>
        <taxon>Nocardiaceae</taxon>
        <taxon>Prescottella</taxon>
    </lineage>
</organism>
<comment type="caution">
    <text evidence="1">The sequence shown here is derived from an EMBL/GenBank/DDBJ whole genome shotgun (WGS) entry which is preliminary data.</text>
</comment>
<reference evidence="1 2" key="1">
    <citation type="submission" date="2023-04" db="EMBL/GenBank/DDBJ databases">
        <title>Forest soil microbial communities from Buena Vista Peninsula, Colon Province, Panama.</title>
        <authorList>
            <person name="Bouskill N."/>
        </authorList>
    </citation>
    <scope>NUCLEOTIDE SEQUENCE [LARGE SCALE GENOMIC DNA]</scope>
    <source>
        <strain evidence="1 2">CFH S0262</strain>
    </source>
</reference>
<proteinExistence type="predicted"/>
<dbReference type="Proteomes" id="UP001160334">
    <property type="component" value="Unassembled WGS sequence"/>
</dbReference>
<gene>
    <name evidence="1" type="ORF">M2280_005244</name>
</gene>
<keyword evidence="2" id="KW-1185">Reference proteome</keyword>
<evidence type="ECO:0000313" key="2">
    <source>
        <dbReference type="Proteomes" id="UP001160334"/>
    </source>
</evidence>
<protein>
    <submittedName>
        <fullName evidence="1">Uncharacterized protein</fullName>
    </submittedName>
</protein>